<dbReference type="Proteomes" id="UP001596105">
    <property type="component" value="Unassembled WGS sequence"/>
</dbReference>
<protein>
    <submittedName>
        <fullName evidence="3">Molybdopterin-guanine dinucleotide biosynthesis protein B</fullName>
    </submittedName>
</protein>
<gene>
    <name evidence="3" type="primary">mobB</name>
    <name evidence="3" type="ORF">ACFPPD_24015</name>
</gene>
<name>A0ABW0M0R5_9BACL</name>
<dbReference type="Gene3D" id="3.40.50.300">
    <property type="entry name" value="P-loop containing nucleotide triphosphate hydrolases"/>
    <property type="match status" value="1"/>
</dbReference>
<dbReference type="InterPro" id="IPR052539">
    <property type="entry name" value="MGD_biosynthesis_adapter"/>
</dbReference>
<feature type="compositionally biased region" description="Basic and acidic residues" evidence="1">
    <location>
        <begin position="37"/>
        <end position="50"/>
    </location>
</feature>
<comment type="caution">
    <text evidence="3">The sequence shown here is derived from an EMBL/GenBank/DDBJ whole genome shotgun (WGS) entry which is preliminary data.</text>
</comment>
<evidence type="ECO:0000313" key="3">
    <source>
        <dbReference type="EMBL" id="MFC5471749.1"/>
    </source>
</evidence>
<dbReference type="Pfam" id="PF03205">
    <property type="entry name" value="MobB"/>
    <property type="match status" value="1"/>
</dbReference>
<feature type="region of interest" description="Disordered" evidence="1">
    <location>
        <begin position="30"/>
        <end position="50"/>
    </location>
</feature>
<feature type="domain" description="Molybdopterin-guanine dinucleotide biosynthesis protein B (MobB)" evidence="2">
    <location>
        <begin position="3"/>
        <end position="130"/>
    </location>
</feature>
<dbReference type="PANTHER" id="PTHR40072:SF1">
    <property type="entry name" value="MOLYBDOPTERIN-GUANINE DINUCLEOTIDE BIOSYNTHESIS ADAPTER PROTEIN"/>
    <property type="match status" value="1"/>
</dbReference>
<dbReference type="InterPro" id="IPR004435">
    <property type="entry name" value="MobB_dom"/>
</dbReference>
<organism evidence="3 4">
    <name type="scientific">Cohnella suwonensis</name>
    <dbReference type="NCBI Taxonomy" id="696072"/>
    <lineage>
        <taxon>Bacteria</taxon>
        <taxon>Bacillati</taxon>
        <taxon>Bacillota</taxon>
        <taxon>Bacilli</taxon>
        <taxon>Bacillales</taxon>
        <taxon>Paenibacillaceae</taxon>
        <taxon>Cohnella</taxon>
    </lineage>
</organism>
<evidence type="ECO:0000259" key="2">
    <source>
        <dbReference type="Pfam" id="PF03205"/>
    </source>
</evidence>
<sequence length="174" mass="19104">MDIIQVVGFKNAGKTTLVRELVRAFSGEGSKVGTLKSDPHDHDPEPVGTDTRLHREAGASVTAFASPSRTAWVEEHPTSLEDLVEEMAKRGVDVLVVEGFKTAPYPKIALIRREEDAELLDLPNTIAIATRAPLPPIESRAERLGIARFHLPDTESFGPIVAFLLDRTRSDRVD</sequence>
<keyword evidence="4" id="KW-1185">Reference proteome</keyword>
<dbReference type="PANTHER" id="PTHR40072">
    <property type="entry name" value="MOLYBDOPTERIN-GUANINE DINUCLEOTIDE BIOSYNTHESIS ADAPTER PROTEIN-RELATED"/>
    <property type="match status" value="1"/>
</dbReference>
<dbReference type="NCBIfam" id="TIGR00176">
    <property type="entry name" value="mobB"/>
    <property type="match status" value="1"/>
</dbReference>
<dbReference type="RefSeq" id="WP_209744057.1">
    <property type="nucleotide sequence ID" value="NZ_JBHSMH010000111.1"/>
</dbReference>
<proteinExistence type="predicted"/>
<dbReference type="SUPFAM" id="SSF52540">
    <property type="entry name" value="P-loop containing nucleoside triphosphate hydrolases"/>
    <property type="match status" value="1"/>
</dbReference>
<evidence type="ECO:0000313" key="4">
    <source>
        <dbReference type="Proteomes" id="UP001596105"/>
    </source>
</evidence>
<reference evidence="4" key="1">
    <citation type="journal article" date="2019" name="Int. J. Syst. Evol. Microbiol.">
        <title>The Global Catalogue of Microorganisms (GCM) 10K type strain sequencing project: providing services to taxonomists for standard genome sequencing and annotation.</title>
        <authorList>
            <consortium name="The Broad Institute Genomics Platform"/>
            <consortium name="The Broad Institute Genome Sequencing Center for Infectious Disease"/>
            <person name="Wu L."/>
            <person name="Ma J."/>
        </authorList>
    </citation>
    <scope>NUCLEOTIDE SEQUENCE [LARGE SCALE GENOMIC DNA]</scope>
    <source>
        <strain evidence="4">CCUG 57113</strain>
    </source>
</reference>
<dbReference type="CDD" id="cd03116">
    <property type="entry name" value="MobB"/>
    <property type="match status" value="1"/>
</dbReference>
<dbReference type="InterPro" id="IPR027417">
    <property type="entry name" value="P-loop_NTPase"/>
</dbReference>
<evidence type="ECO:0000256" key="1">
    <source>
        <dbReference type="SAM" id="MobiDB-lite"/>
    </source>
</evidence>
<accession>A0ABW0M0R5</accession>
<dbReference type="EMBL" id="JBHSMH010000111">
    <property type="protein sequence ID" value="MFC5471749.1"/>
    <property type="molecule type" value="Genomic_DNA"/>
</dbReference>